<dbReference type="EMBL" id="CAJNOJ010000008">
    <property type="protein sequence ID" value="CAF0770229.1"/>
    <property type="molecule type" value="Genomic_DNA"/>
</dbReference>
<dbReference type="Proteomes" id="UP000663852">
    <property type="component" value="Unassembled WGS sequence"/>
</dbReference>
<reference evidence="4" key="1">
    <citation type="submission" date="2021-02" db="EMBL/GenBank/DDBJ databases">
        <authorList>
            <person name="Nowell W R."/>
        </authorList>
    </citation>
    <scope>NUCLEOTIDE SEQUENCE</scope>
</reference>
<dbReference type="PANTHER" id="PTHR15045:SF1">
    <property type="entry name" value="FUCOSE-1-PHOSPHATE GUANYLYLTRANSFERASE"/>
    <property type="match status" value="1"/>
</dbReference>
<evidence type="ECO:0000313" key="4">
    <source>
        <dbReference type="EMBL" id="CAF0770229.1"/>
    </source>
</evidence>
<keyword evidence="2" id="KW-0547">Nucleotide-binding</keyword>
<proteinExistence type="predicted"/>
<keyword evidence="1" id="KW-0808">Transferase</keyword>
<evidence type="ECO:0000256" key="1">
    <source>
        <dbReference type="ARBA" id="ARBA00022679"/>
    </source>
</evidence>
<sequence>MYTLNGHFVRVSSKFINSWDVRHLEHGVIYWDIVVVTTLDIVQKDAYDALIQQRSAINRIPLGVDYLVITDPGKIGNGGSTMHAMYVLEQQYGWEVLRKKRILLIHAGGYSQRTPTTSCLGKIATSIPKGWPTYDLFDIKLALYSLFPARMPHGGVFLCSSDTIELFDEPPANLDWTLAEDFVAFAHPSSLSVGTQHGVYVLDPTDMQKCVCVLQKPTTEQMRHHTAIWCHGENEYVYTDSLYYFNIKVAQHLAEIYREEHGMTCEIDCYGDFMSALGICPLPRPAENKNEVNQQSSRIKQKIYDTLLGCHLQVVILHKSSFNHTGTNDEYLDICCGNGKTGHEIFDALKLEKHVGCKVFDEGRHDAVDFWHGILPALPHGDTLHHQPSAPDVHGCVIHSFIHPQCRSSQRSLLEYCCIGIPIEIAENTILSNITLLTYSGPTKDILQLPSNLIMQTISLNDDQYATFAFGFHDNMKATYKNDDKSLSYFGQPLSAIAEKLHCDTAHLFDDENDQSLWTLKIFPVTTNPNDSFEKTLKLLLSNDPIVTKHHYVSIKEILKRRDIAAIIGYRSNLINCT</sequence>
<gene>
    <name evidence="4" type="ORF">EDS130_LOCUS3268</name>
</gene>
<accession>A0A813QQC1</accession>
<evidence type="ECO:0000313" key="5">
    <source>
        <dbReference type="Proteomes" id="UP000663852"/>
    </source>
</evidence>
<dbReference type="GO" id="GO:0016772">
    <property type="term" value="F:transferase activity, transferring phosphorus-containing groups"/>
    <property type="evidence" value="ECO:0007669"/>
    <property type="project" value="InterPro"/>
</dbReference>
<dbReference type="OrthoDB" id="10062280at2759"/>
<feature type="domain" description="GDP-fucose pyrophosphorylase" evidence="3">
    <location>
        <begin position="95"/>
        <end position="527"/>
    </location>
</feature>
<evidence type="ECO:0000259" key="3">
    <source>
        <dbReference type="Pfam" id="PF07959"/>
    </source>
</evidence>
<dbReference type="GO" id="GO:0042350">
    <property type="term" value="P:GDP-L-fucose biosynthetic process"/>
    <property type="evidence" value="ECO:0007669"/>
    <property type="project" value="UniProtKB-ARBA"/>
</dbReference>
<dbReference type="GO" id="GO:0000166">
    <property type="term" value="F:nucleotide binding"/>
    <property type="evidence" value="ECO:0007669"/>
    <property type="project" value="UniProtKB-KW"/>
</dbReference>
<dbReference type="InterPro" id="IPR012887">
    <property type="entry name" value="GDP_fucose_pyrophosphorylase"/>
</dbReference>
<evidence type="ECO:0000256" key="2">
    <source>
        <dbReference type="ARBA" id="ARBA00022741"/>
    </source>
</evidence>
<dbReference type="PANTHER" id="PTHR15045">
    <property type="entry name" value="FUCOSE-1-PHOSPHATE GUANYLYLTRANSFERASE"/>
    <property type="match status" value="1"/>
</dbReference>
<comment type="caution">
    <text evidence="4">The sequence shown here is derived from an EMBL/GenBank/DDBJ whole genome shotgun (WGS) entry which is preliminary data.</text>
</comment>
<organism evidence="4 5">
    <name type="scientific">Adineta ricciae</name>
    <name type="common">Rotifer</name>
    <dbReference type="NCBI Taxonomy" id="249248"/>
    <lineage>
        <taxon>Eukaryota</taxon>
        <taxon>Metazoa</taxon>
        <taxon>Spiralia</taxon>
        <taxon>Gnathifera</taxon>
        <taxon>Rotifera</taxon>
        <taxon>Eurotatoria</taxon>
        <taxon>Bdelloidea</taxon>
        <taxon>Adinetida</taxon>
        <taxon>Adinetidae</taxon>
        <taxon>Adineta</taxon>
    </lineage>
</organism>
<dbReference type="AlphaFoldDB" id="A0A813QQC1"/>
<protein>
    <recommendedName>
        <fullName evidence="3">GDP-fucose pyrophosphorylase domain-containing protein</fullName>
    </recommendedName>
</protein>
<dbReference type="Pfam" id="PF07959">
    <property type="entry name" value="Fucose_pyrophosphorylase"/>
    <property type="match status" value="1"/>
</dbReference>
<name>A0A813QQC1_ADIRI</name>